<dbReference type="Proteomes" id="UP000479000">
    <property type="component" value="Unassembled WGS sequence"/>
</dbReference>
<keyword evidence="10" id="KW-0325">Glycoprotein</keyword>
<keyword evidence="8" id="KW-0472">Membrane</keyword>
<dbReference type="GO" id="GO:0007156">
    <property type="term" value="P:homophilic cell adhesion via plasma membrane adhesion molecules"/>
    <property type="evidence" value="ECO:0007669"/>
    <property type="project" value="InterPro"/>
</dbReference>
<keyword evidence="14" id="KW-1185">Reference proteome</keyword>
<dbReference type="InterPro" id="IPR056286">
    <property type="entry name" value="Cadherin_CELSR1-3_9th"/>
</dbReference>
<dbReference type="PANTHER" id="PTHR24026:SF133">
    <property type="entry name" value="CADHERIN-RELATED FAMILY MEMBER 2"/>
    <property type="match status" value="1"/>
</dbReference>
<dbReference type="CDD" id="cd11304">
    <property type="entry name" value="Cadherin_repeat"/>
    <property type="match status" value="4"/>
</dbReference>
<evidence type="ECO:0000313" key="13">
    <source>
        <dbReference type="EMBL" id="CAB0001732.1"/>
    </source>
</evidence>
<reference evidence="13 14" key="1">
    <citation type="submission" date="2020-02" db="EMBL/GenBank/DDBJ databases">
        <authorList>
            <person name="Ferguson B K."/>
        </authorList>
    </citation>
    <scope>NUCLEOTIDE SEQUENCE [LARGE SCALE GENOMIC DNA]</scope>
</reference>
<dbReference type="InterPro" id="IPR015919">
    <property type="entry name" value="Cadherin-like_sf"/>
</dbReference>
<gene>
    <name evidence="13" type="ORF">NTEN_LOCUS7519</name>
</gene>
<dbReference type="InterPro" id="IPR020894">
    <property type="entry name" value="Cadherin_CS"/>
</dbReference>
<evidence type="ECO:0000313" key="14">
    <source>
        <dbReference type="Proteomes" id="UP000479000"/>
    </source>
</evidence>
<feature type="domain" description="Cadherin" evidence="12">
    <location>
        <begin position="28"/>
        <end position="141"/>
    </location>
</feature>
<protein>
    <recommendedName>
        <fullName evidence="12">Cadherin domain-containing protein</fullName>
    </recommendedName>
</protein>
<evidence type="ECO:0000256" key="2">
    <source>
        <dbReference type="ARBA" id="ARBA00022536"/>
    </source>
</evidence>
<dbReference type="SUPFAM" id="SSF49313">
    <property type="entry name" value="Cadherin-like"/>
    <property type="match status" value="5"/>
</dbReference>
<comment type="subcellular location">
    <subcellularLocation>
        <location evidence="1">Membrane</location>
        <topology evidence="1">Single-pass membrane protein</topology>
    </subcellularLocation>
</comment>
<keyword evidence="3" id="KW-0812">Transmembrane</keyword>
<proteinExistence type="predicted"/>
<keyword evidence="5" id="KW-0677">Repeat</keyword>
<keyword evidence="7" id="KW-1133">Transmembrane helix</keyword>
<dbReference type="Pfam" id="PF00028">
    <property type="entry name" value="Cadherin"/>
    <property type="match status" value="3"/>
</dbReference>
<dbReference type="GO" id="GO:0030855">
    <property type="term" value="P:epithelial cell differentiation"/>
    <property type="evidence" value="ECO:0007669"/>
    <property type="project" value="UniProtKB-ARBA"/>
</dbReference>
<dbReference type="GO" id="GO:0005886">
    <property type="term" value="C:plasma membrane"/>
    <property type="evidence" value="ECO:0007669"/>
    <property type="project" value="UniProtKB-SubCell"/>
</dbReference>
<feature type="domain" description="Cadherin" evidence="12">
    <location>
        <begin position="161"/>
        <end position="190"/>
    </location>
</feature>
<dbReference type="GO" id="GO:0005509">
    <property type="term" value="F:calcium ion binding"/>
    <property type="evidence" value="ECO:0007669"/>
    <property type="project" value="UniProtKB-UniRule"/>
</dbReference>
<feature type="domain" description="Cadherin" evidence="12">
    <location>
        <begin position="191"/>
        <end position="325"/>
    </location>
</feature>
<dbReference type="Pfam" id="PF23592">
    <property type="entry name" value="Cadherin_CELSR2_9th"/>
    <property type="match status" value="1"/>
</dbReference>
<accession>A0A6H5GFL0</accession>
<dbReference type="PROSITE" id="PS50268">
    <property type="entry name" value="CADHERIN_2"/>
    <property type="match status" value="6"/>
</dbReference>
<feature type="domain" description="Cadherin" evidence="12">
    <location>
        <begin position="551"/>
        <end position="682"/>
    </location>
</feature>
<dbReference type="FunFam" id="2.60.40.60:FF:000058">
    <property type="entry name" value="FAT atypical cadherin 3"/>
    <property type="match status" value="1"/>
</dbReference>
<evidence type="ECO:0000256" key="8">
    <source>
        <dbReference type="ARBA" id="ARBA00023136"/>
    </source>
</evidence>
<evidence type="ECO:0000256" key="6">
    <source>
        <dbReference type="ARBA" id="ARBA00022837"/>
    </source>
</evidence>
<evidence type="ECO:0000256" key="11">
    <source>
        <dbReference type="PROSITE-ProRule" id="PRU00043"/>
    </source>
</evidence>
<dbReference type="OrthoDB" id="9990384at2759"/>
<dbReference type="EMBL" id="CADCXU010011340">
    <property type="protein sequence ID" value="CAB0001732.1"/>
    <property type="molecule type" value="Genomic_DNA"/>
</dbReference>
<evidence type="ECO:0000256" key="3">
    <source>
        <dbReference type="ARBA" id="ARBA00022692"/>
    </source>
</evidence>
<dbReference type="AlphaFoldDB" id="A0A6H5GFL0"/>
<evidence type="ECO:0000256" key="5">
    <source>
        <dbReference type="ARBA" id="ARBA00022737"/>
    </source>
</evidence>
<dbReference type="Gene3D" id="2.60.40.60">
    <property type="entry name" value="Cadherins"/>
    <property type="match status" value="6"/>
</dbReference>
<evidence type="ECO:0000259" key="12">
    <source>
        <dbReference type="PROSITE" id="PS50268"/>
    </source>
</evidence>
<dbReference type="InterPro" id="IPR002126">
    <property type="entry name" value="Cadherin-like_dom"/>
</dbReference>
<sequence length="717" mass="78500">METQEKLSSTATVTIEITDANDNSPVFDQEAYSISVDETALPGDPIATITASDADTGSYGTKGIVYQLIGLGTEKFNVNKKSGVITVAPCELPGAQHCLDYETKSVYYLNYKATDDNGNGHSTVVQLKITLNDNNDNPPIFEADNYKALIDEGSSKFEPPLQVHATDGNFTSTTMVEITVLDVNNNHPVFGQEEYVVSVPEDTKIGTSIEKVVAEDADSGINAELVYRIEKGAFDDFTIDNKSGIVMVSSKLDYDLRNSYSINIIAVDGGMSAFKSSSPSNLKIFRAILLEKNYGINVLSGTPALTGTTTLNVRVLNTNDKIPFFAPSTQRAEVKEDAAVGDVVHTLVAKDLDVDDIQALNFAASEPITAVDKNGKEVMDDLSFKVHIKISDVNDNAPQFSQKEHVVNIVESIPLSPPAPILQLRAHDADTTSHLTYSIIAGNEGDVFSLDPSTGIMYPRVSLQNRKPKYSLKVQVSDGVHTDTAAVYVIVQAINQNQPVFVKPSSHNATVYVEELVLVARDHGSQTWHEGIQFLTIVIKDIDDNLPRYTSTDPYVFHVKENLPASTRIGVNVNARTGEFVAQLVATDKDADVNGSLSYTIITSHLYRGGANFSSGSVVPQPFAISESGKLTTATLVAEYNQERFKLEIVAKEKAPPYREATAYVNDRHVPARDRPSDAIDFDDSRYFESVRLSVRLPQRSLRRVCHRECCGKWNLL</sequence>
<keyword evidence="4" id="KW-0732">Signal</keyword>
<evidence type="ECO:0000256" key="10">
    <source>
        <dbReference type="ARBA" id="ARBA00023180"/>
    </source>
</evidence>
<dbReference type="GO" id="GO:0007424">
    <property type="term" value="P:open tracheal system development"/>
    <property type="evidence" value="ECO:0007669"/>
    <property type="project" value="UniProtKB-ARBA"/>
</dbReference>
<dbReference type="PROSITE" id="PS00232">
    <property type="entry name" value="CADHERIN_1"/>
    <property type="match status" value="3"/>
</dbReference>
<evidence type="ECO:0000256" key="7">
    <source>
        <dbReference type="ARBA" id="ARBA00022989"/>
    </source>
</evidence>
<dbReference type="FunFam" id="2.60.40.60:FF:000013">
    <property type="entry name" value="Cadherin EGF LAG seven-pass G-type receptor"/>
    <property type="match status" value="1"/>
</dbReference>
<keyword evidence="9" id="KW-1015">Disulfide bond</keyword>
<evidence type="ECO:0000256" key="9">
    <source>
        <dbReference type="ARBA" id="ARBA00023157"/>
    </source>
</evidence>
<keyword evidence="2" id="KW-0245">EGF-like domain</keyword>
<feature type="domain" description="Cadherin" evidence="12">
    <location>
        <begin position="7"/>
        <end position="27"/>
    </location>
</feature>
<organism evidence="13 14">
    <name type="scientific">Nesidiocoris tenuis</name>
    <dbReference type="NCBI Taxonomy" id="355587"/>
    <lineage>
        <taxon>Eukaryota</taxon>
        <taxon>Metazoa</taxon>
        <taxon>Ecdysozoa</taxon>
        <taxon>Arthropoda</taxon>
        <taxon>Hexapoda</taxon>
        <taxon>Insecta</taxon>
        <taxon>Pterygota</taxon>
        <taxon>Neoptera</taxon>
        <taxon>Paraneoptera</taxon>
        <taxon>Hemiptera</taxon>
        <taxon>Heteroptera</taxon>
        <taxon>Panheteroptera</taxon>
        <taxon>Cimicomorpha</taxon>
        <taxon>Miridae</taxon>
        <taxon>Dicyphina</taxon>
        <taxon>Nesidiocoris</taxon>
    </lineage>
</organism>
<dbReference type="PANTHER" id="PTHR24026">
    <property type="entry name" value="FAT ATYPICAL CADHERIN-RELATED"/>
    <property type="match status" value="1"/>
</dbReference>
<evidence type="ECO:0000256" key="1">
    <source>
        <dbReference type="ARBA" id="ARBA00004167"/>
    </source>
</evidence>
<dbReference type="PRINTS" id="PR00205">
    <property type="entry name" value="CADHERIN"/>
</dbReference>
<dbReference type="SMART" id="SM00112">
    <property type="entry name" value="CA"/>
    <property type="match status" value="4"/>
</dbReference>
<dbReference type="GO" id="GO:0001736">
    <property type="term" value="P:establishment of planar polarity"/>
    <property type="evidence" value="ECO:0007669"/>
    <property type="project" value="UniProtKB-ARBA"/>
</dbReference>
<dbReference type="GO" id="GO:0007163">
    <property type="term" value="P:establishment or maintenance of cell polarity"/>
    <property type="evidence" value="ECO:0007669"/>
    <property type="project" value="UniProtKB-ARBA"/>
</dbReference>
<name>A0A6H5GFL0_9HEMI</name>
<keyword evidence="6 11" id="KW-0106">Calcium</keyword>
<feature type="domain" description="Cadherin" evidence="12">
    <location>
        <begin position="401"/>
        <end position="501"/>
    </location>
</feature>
<evidence type="ECO:0000256" key="4">
    <source>
        <dbReference type="ARBA" id="ARBA00022729"/>
    </source>
</evidence>